<feature type="domain" description="AB hydrolase-1" evidence="2">
    <location>
        <begin position="131"/>
        <end position="338"/>
    </location>
</feature>
<dbReference type="Gene3D" id="3.40.50.1820">
    <property type="entry name" value="alpha/beta hydrolase"/>
    <property type="match status" value="1"/>
</dbReference>
<dbReference type="SUPFAM" id="SSF53474">
    <property type="entry name" value="alpha/beta-Hydrolases"/>
    <property type="match status" value="1"/>
</dbReference>
<protein>
    <recommendedName>
        <fullName evidence="2">AB hydrolase-1 domain-containing protein</fullName>
    </recommendedName>
</protein>
<accession>A0A1Y2LL92</accession>
<evidence type="ECO:0000256" key="1">
    <source>
        <dbReference type="SAM" id="Phobius"/>
    </source>
</evidence>
<evidence type="ECO:0000313" key="3">
    <source>
        <dbReference type="EMBL" id="OSS44585.1"/>
    </source>
</evidence>
<name>A0A1Y2LL92_EPING</name>
<dbReference type="PANTHER" id="PTHR12277:SF81">
    <property type="entry name" value="PROTEIN ABHD13"/>
    <property type="match status" value="1"/>
</dbReference>
<dbReference type="InParanoid" id="A0A1Y2LL92"/>
<feature type="transmembrane region" description="Helical" evidence="1">
    <location>
        <begin position="12"/>
        <end position="34"/>
    </location>
</feature>
<dbReference type="STRING" id="105696.A0A1Y2LL92"/>
<dbReference type="EMBL" id="KZ107857">
    <property type="protein sequence ID" value="OSS44585.1"/>
    <property type="molecule type" value="Genomic_DNA"/>
</dbReference>
<dbReference type="AlphaFoldDB" id="A0A1Y2LL92"/>
<sequence>MSALQPIFVKAYWSLAVLGMIWAAFLTALISPTIQRHALYAHKLNTNFWHNVTNPEEFGFAKGQVQPFWLETADSEQLFCWHVLPLDVYLQNEDNLVMSATTGEVSDELKGTRSEKLLRADPEARVVVNFHGNAGHLAQGWRPSTYRSISGIPRTHLITCDYRGFGLSTLNNKPHIPTETGLITDAVSILSYIESELNHPSTRTVLLGQSLGTAVTSASALYFADPSSADLPSNMKHVSPLPKSHAGFAGIILVAPFRDLATLLETYKIGGLVPILRPLRGYDRIAKFLLSRIVDHWPTLPRLRSLLQLTAASKTPVRLTLLHARNDQDIDFRQSEALFQPLQSTMLAEEGVSAREERRSIHGAERVKRGAFAYKKVEDQRAERVCELEIVRYGGHNEVVGWTQVSLAIRRSFEAVEARAAHVVVGLDVE</sequence>
<dbReference type="OMA" id="WYEGRRV"/>
<dbReference type="Proteomes" id="UP000193240">
    <property type="component" value="Unassembled WGS sequence"/>
</dbReference>
<keyword evidence="1" id="KW-0812">Transmembrane</keyword>
<keyword evidence="4" id="KW-1185">Reference proteome</keyword>
<gene>
    <name evidence="3" type="ORF">B5807_10800</name>
</gene>
<evidence type="ECO:0000313" key="4">
    <source>
        <dbReference type="Proteomes" id="UP000193240"/>
    </source>
</evidence>
<dbReference type="Pfam" id="PF12697">
    <property type="entry name" value="Abhydrolase_6"/>
    <property type="match status" value="1"/>
</dbReference>
<proteinExistence type="predicted"/>
<keyword evidence="1" id="KW-1133">Transmembrane helix</keyword>
<reference evidence="3 4" key="1">
    <citation type="journal article" date="2017" name="Genome Announc.">
        <title>Genome sequence of the saprophytic ascomycete Epicoccum nigrum ICMP 19927 strain isolated from New Zealand.</title>
        <authorList>
            <person name="Fokin M."/>
            <person name="Fleetwood D."/>
            <person name="Weir B.S."/>
            <person name="Villas-Boas S.G."/>
        </authorList>
    </citation>
    <scope>NUCLEOTIDE SEQUENCE [LARGE SCALE GENOMIC DNA]</scope>
    <source>
        <strain evidence="3 4">ICMP 19927</strain>
    </source>
</reference>
<organism evidence="3 4">
    <name type="scientific">Epicoccum nigrum</name>
    <name type="common">Soil fungus</name>
    <name type="synonym">Epicoccum purpurascens</name>
    <dbReference type="NCBI Taxonomy" id="105696"/>
    <lineage>
        <taxon>Eukaryota</taxon>
        <taxon>Fungi</taxon>
        <taxon>Dikarya</taxon>
        <taxon>Ascomycota</taxon>
        <taxon>Pezizomycotina</taxon>
        <taxon>Dothideomycetes</taxon>
        <taxon>Pleosporomycetidae</taxon>
        <taxon>Pleosporales</taxon>
        <taxon>Pleosporineae</taxon>
        <taxon>Didymellaceae</taxon>
        <taxon>Epicoccum</taxon>
    </lineage>
</organism>
<keyword evidence="1" id="KW-0472">Membrane</keyword>
<dbReference type="InterPro" id="IPR029058">
    <property type="entry name" value="AB_hydrolase_fold"/>
</dbReference>
<dbReference type="PANTHER" id="PTHR12277">
    <property type="entry name" value="ALPHA/BETA HYDROLASE DOMAIN-CONTAINING PROTEIN"/>
    <property type="match status" value="1"/>
</dbReference>
<dbReference type="InterPro" id="IPR000073">
    <property type="entry name" value="AB_hydrolase_1"/>
</dbReference>
<evidence type="ECO:0000259" key="2">
    <source>
        <dbReference type="Pfam" id="PF12697"/>
    </source>
</evidence>